<sequence>MNKKIGITAASLILLVLAGLVIWLGMGQSKSSKSEKVEDYQTPTLYLHGYGGGKGSTKSLIAYAQQHAGAKQVLQAKVDKAGTVELKGNWKKGTKRPLIQVLFEDNRNSDFNDPAAWLKAVVLKLQKEYDIKHMNIVAHSMGNLSFMYYQANYGQDKSLPQVDHYVALAGHFDGIRSQDDPANQNSIAADGRPAIIHYYYQYLLDHRQDFAMKNTRVDNIYGNLNDGSNSDGTVTVTSARALAYLLKGQVKSYQEDLIEGKQGQHSRLHENNKVAAKIDDFLWS</sequence>
<reference evidence="1 2" key="1">
    <citation type="submission" date="2024-01" db="EMBL/GenBank/DDBJ databases">
        <authorList>
            <person name="Botero Cardona J."/>
        </authorList>
    </citation>
    <scope>NUCLEOTIDE SEQUENCE [LARGE SCALE GENOMIC DNA]</scope>
    <source>
        <strain evidence="1 2">LMG 33000</strain>
    </source>
</reference>
<evidence type="ECO:0000313" key="1">
    <source>
        <dbReference type="EMBL" id="CAK8054008.1"/>
    </source>
</evidence>
<proteinExistence type="predicted"/>
<dbReference type="SUPFAM" id="SSF53474">
    <property type="entry name" value="alpha/beta-Hydrolases"/>
    <property type="match status" value="1"/>
</dbReference>
<keyword evidence="2" id="KW-1185">Reference proteome</keyword>
<dbReference type="InterPro" id="IPR010315">
    <property type="entry name" value="DUF915_hydro-like"/>
</dbReference>
<dbReference type="GO" id="GO:0016787">
    <property type="term" value="F:hydrolase activity"/>
    <property type="evidence" value="ECO:0007669"/>
    <property type="project" value="UniProtKB-KW"/>
</dbReference>
<dbReference type="Pfam" id="PF06028">
    <property type="entry name" value="DUF915"/>
    <property type="match status" value="1"/>
</dbReference>
<evidence type="ECO:0000313" key="2">
    <source>
        <dbReference type="Proteomes" id="UP001314241"/>
    </source>
</evidence>
<dbReference type="Gene3D" id="3.40.50.1820">
    <property type="entry name" value="alpha/beta hydrolase"/>
    <property type="match status" value="1"/>
</dbReference>
<accession>A0ABP0EP00</accession>
<gene>
    <name evidence="1" type="ORF">R54876_GBNLAHCA_00567</name>
</gene>
<dbReference type="RefSeq" id="WP_349641551.1">
    <property type="nucleotide sequence ID" value="NZ_CAWVOH010000001.1"/>
</dbReference>
<protein>
    <submittedName>
        <fullName evidence="1">Uncharacterized conserved protein with an alpha/beta hydrolase fold</fullName>
    </submittedName>
</protein>
<dbReference type="InterPro" id="IPR029058">
    <property type="entry name" value="AB_hydrolase_fold"/>
</dbReference>
<keyword evidence="1" id="KW-0378">Hydrolase</keyword>
<comment type="caution">
    <text evidence="1">The sequence shown here is derived from an EMBL/GenBank/DDBJ whole genome shotgun (WGS) entry which is preliminary data.</text>
</comment>
<organism evidence="1 2">
    <name type="scientific">Eupransor demetentiae</name>
    <dbReference type="NCBI Taxonomy" id="3109584"/>
    <lineage>
        <taxon>Bacteria</taxon>
        <taxon>Bacillati</taxon>
        <taxon>Bacillota</taxon>
        <taxon>Bacilli</taxon>
        <taxon>Lactobacillales</taxon>
        <taxon>Lactobacillaceae</taxon>
        <taxon>Eupransor</taxon>
    </lineage>
</organism>
<name>A0ABP0EP00_9LACO</name>
<dbReference type="EMBL" id="CAWVOH010000001">
    <property type="protein sequence ID" value="CAK8054008.1"/>
    <property type="molecule type" value="Genomic_DNA"/>
</dbReference>
<dbReference type="Proteomes" id="UP001314241">
    <property type="component" value="Unassembled WGS sequence"/>
</dbReference>